<evidence type="ECO:0000313" key="6">
    <source>
        <dbReference type="Proteomes" id="UP001202248"/>
    </source>
</evidence>
<name>A0ABS9SQZ6_9BACT</name>
<evidence type="ECO:0000256" key="1">
    <source>
        <dbReference type="ARBA" id="ARBA00023015"/>
    </source>
</evidence>
<dbReference type="Pfam" id="PF01638">
    <property type="entry name" value="HxlR"/>
    <property type="match status" value="1"/>
</dbReference>
<reference evidence="5 6" key="1">
    <citation type="submission" date="2022-02" db="EMBL/GenBank/DDBJ databases">
        <authorList>
            <person name="Min J."/>
        </authorList>
    </citation>
    <scope>NUCLEOTIDE SEQUENCE [LARGE SCALE GENOMIC DNA]</scope>
    <source>
        <strain evidence="5 6">GR10-1</strain>
    </source>
</reference>
<dbReference type="InterPro" id="IPR002577">
    <property type="entry name" value="HTH_HxlR"/>
</dbReference>
<dbReference type="Gene3D" id="1.10.10.10">
    <property type="entry name" value="Winged helix-like DNA-binding domain superfamily/Winged helix DNA-binding domain"/>
    <property type="match status" value="1"/>
</dbReference>
<dbReference type="PANTHER" id="PTHR33204">
    <property type="entry name" value="TRANSCRIPTIONAL REGULATOR, MARR FAMILY"/>
    <property type="match status" value="1"/>
</dbReference>
<organism evidence="5 6">
    <name type="scientific">Niabella ginsengisoli</name>
    <dbReference type="NCBI Taxonomy" id="522298"/>
    <lineage>
        <taxon>Bacteria</taxon>
        <taxon>Pseudomonadati</taxon>
        <taxon>Bacteroidota</taxon>
        <taxon>Chitinophagia</taxon>
        <taxon>Chitinophagales</taxon>
        <taxon>Chitinophagaceae</taxon>
        <taxon>Niabella</taxon>
    </lineage>
</organism>
<sequence length="116" mass="13093">MAEIKHEHEACKKTILAVHDAMDVLGGKWKISIVASLGFGKKRYSEILKDVTGISGKMLSRELKDMEANLLVNRYVIDTKPVTVEYELTPYGHKLKSVIKNLADWGNLHRKTIMGK</sequence>
<comment type="caution">
    <text evidence="5">The sequence shown here is derived from an EMBL/GenBank/DDBJ whole genome shotgun (WGS) entry which is preliminary data.</text>
</comment>
<dbReference type="PROSITE" id="PS51118">
    <property type="entry name" value="HTH_HXLR"/>
    <property type="match status" value="1"/>
</dbReference>
<dbReference type="EMBL" id="JAKWBL010000004">
    <property type="protein sequence ID" value="MCH5600807.1"/>
    <property type="molecule type" value="Genomic_DNA"/>
</dbReference>
<evidence type="ECO:0000313" key="5">
    <source>
        <dbReference type="EMBL" id="MCH5600807.1"/>
    </source>
</evidence>
<dbReference type="PANTHER" id="PTHR33204:SF29">
    <property type="entry name" value="TRANSCRIPTIONAL REGULATOR"/>
    <property type="match status" value="1"/>
</dbReference>
<dbReference type="SUPFAM" id="SSF46785">
    <property type="entry name" value="Winged helix' DNA-binding domain"/>
    <property type="match status" value="1"/>
</dbReference>
<evidence type="ECO:0000256" key="2">
    <source>
        <dbReference type="ARBA" id="ARBA00023125"/>
    </source>
</evidence>
<dbReference type="RefSeq" id="WP_240833222.1">
    <property type="nucleotide sequence ID" value="NZ_JAKWBL010000004.1"/>
</dbReference>
<accession>A0ABS9SQZ6</accession>
<protein>
    <submittedName>
        <fullName evidence="5">Helix-turn-helix transcriptional regulator</fullName>
    </submittedName>
</protein>
<feature type="domain" description="HTH hxlR-type" evidence="4">
    <location>
        <begin position="11"/>
        <end position="114"/>
    </location>
</feature>
<evidence type="ECO:0000256" key="3">
    <source>
        <dbReference type="ARBA" id="ARBA00023163"/>
    </source>
</evidence>
<keyword evidence="2" id="KW-0238">DNA-binding</keyword>
<keyword evidence="6" id="KW-1185">Reference proteome</keyword>
<dbReference type="InterPro" id="IPR036390">
    <property type="entry name" value="WH_DNA-bd_sf"/>
</dbReference>
<keyword evidence="3" id="KW-0804">Transcription</keyword>
<proteinExistence type="predicted"/>
<evidence type="ECO:0000259" key="4">
    <source>
        <dbReference type="PROSITE" id="PS51118"/>
    </source>
</evidence>
<dbReference type="InterPro" id="IPR036388">
    <property type="entry name" value="WH-like_DNA-bd_sf"/>
</dbReference>
<gene>
    <name evidence="5" type="ORF">MKP09_24275</name>
</gene>
<keyword evidence="1" id="KW-0805">Transcription regulation</keyword>
<dbReference type="Proteomes" id="UP001202248">
    <property type="component" value="Unassembled WGS sequence"/>
</dbReference>